<organism evidence="20 21">
    <name type="scientific">Lysinibacillus xylanilyticus</name>
    <dbReference type="NCBI Taxonomy" id="582475"/>
    <lineage>
        <taxon>Bacteria</taxon>
        <taxon>Bacillati</taxon>
        <taxon>Bacillota</taxon>
        <taxon>Bacilli</taxon>
        <taxon>Bacillales</taxon>
        <taxon>Bacillaceae</taxon>
        <taxon>Lysinibacillus</taxon>
    </lineage>
</organism>
<evidence type="ECO:0000256" key="11">
    <source>
        <dbReference type="ARBA" id="ARBA00023098"/>
    </source>
</evidence>
<dbReference type="RefSeq" id="WP_049663782.1">
    <property type="nucleotide sequence ID" value="NZ_JBIVOC010000011.1"/>
</dbReference>
<gene>
    <name evidence="20" type="ORF">ACZ11_03360</name>
</gene>
<keyword evidence="10 19" id="KW-1133">Transmembrane helix</keyword>
<dbReference type="OrthoDB" id="9789934at2"/>
<evidence type="ECO:0000256" key="2">
    <source>
        <dbReference type="ARBA" id="ARBA00005967"/>
    </source>
</evidence>
<proteinExistence type="inferred from homology"/>
<reference evidence="21" key="1">
    <citation type="submission" date="2015-07" db="EMBL/GenBank/DDBJ databases">
        <authorList>
            <consortium name="Consortium for Microbial Forensics and Genomics (microFORGE)"/>
            <person name="Knight B.M."/>
            <person name="Roberts D.P."/>
            <person name="Lin D."/>
            <person name="Hari K."/>
            <person name="Fletcher J."/>
            <person name="Melcher U."/>
            <person name="Blagden T."/>
            <person name="Winegar R.A."/>
        </authorList>
    </citation>
    <scope>NUCLEOTIDE SEQUENCE [LARGE SCALE GENOMIC DNA]</scope>
    <source>
        <strain evidence="21">DSM 23493</strain>
    </source>
</reference>
<feature type="binding site" evidence="17">
    <location>
        <position position="23"/>
    </location>
    <ligand>
        <name>ATP</name>
        <dbReference type="ChEBI" id="CHEBI:30616"/>
    </ligand>
</feature>
<dbReference type="EMBL" id="LFXJ01000005">
    <property type="protein sequence ID" value="KMY31314.1"/>
    <property type="molecule type" value="Genomic_DNA"/>
</dbReference>
<comment type="similarity">
    <text evidence="2">Belongs to the bacterial diacylglycerol kinase family.</text>
</comment>
<keyword evidence="9 17" id="KW-0067">ATP-binding</keyword>
<evidence type="ECO:0000256" key="18">
    <source>
        <dbReference type="PIRSR" id="PIRSR600829-4"/>
    </source>
</evidence>
<dbReference type="Gene3D" id="1.10.287.3610">
    <property type="match status" value="1"/>
</dbReference>
<dbReference type="CDD" id="cd14265">
    <property type="entry name" value="UDPK_IM_like"/>
    <property type="match status" value="1"/>
</dbReference>
<dbReference type="GO" id="GO:0005524">
    <property type="term" value="F:ATP binding"/>
    <property type="evidence" value="ECO:0007669"/>
    <property type="project" value="UniProtKB-KW"/>
</dbReference>
<evidence type="ECO:0000256" key="4">
    <source>
        <dbReference type="ARBA" id="ARBA00022516"/>
    </source>
</evidence>
<keyword evidence="4" id="KW-0444">Lipid biosynthesis</keyword>
<dbReference type="GO" id="GO:0005886">
    <property type="term" value="C:plasma membrane"/>
    <property type="evidence" value="ECO:0007669"/>
    <property type="project" value="UniProtKB-SubCell"/>
</dbReference>
<evidence type="ECO:0000256" key="6">
    <source>
        <dbReference type="ARBA" id="ARBA00022692"/>
    </source>
</evidence>
<dbReference type="GO" id="GO:0046872">
    <property type="term" value="F:metal ion binding"/>
    <property type="evidence" value="ECO:0007669"/>
    <property type="project" value="UniProtKB-KW"/>
</dbReference>
<evidence type="ECO:0000313" key="21">
    <source>
        <dbReference type="Proteomes" id="UP000037326"/>
    </source>
</evidence>
<evidence type="ECO:0000256" key="14">
    <source>
        <dbReference type="ARBA" id="ARBA00023264"/>
    </source>
</evidence>
<evidence type="ECO:0000256" key="16">
    <source>
        <dbReference type="PIRSR" id="PIRSR600829-2"/>
    </source>
</evidence>
<sequence>MNVRKFVRSFGYAFKGILTACTEQNFISHLLSAGIVLIAGYFTELSRIEWYIVLLLIALMFALEMINTAIERVVDLASPNIHPLAKQAKDLAAGAVLVFAIFSAIIGLLIFIPKWF</sequence>
<dbReference type="Proteomes" id="UP000037326">
    <property type="component" value="Unassembled WGS sequence"/>
</dbReference>
<keyword evidence="3" id="KW-1003">Cell membrane</keyword>
<feature type="transmembrane region" description="Helical" evidence="19">
    <location>
        <begin position="48"/>
        <end position="70"/>
    </location>
</feature>
<keyword evidence="18" id="KW-0460">Magnesium</keyword>
<evidence type="ECO:0000313" key="20">
    <source>
        <dbReference type="EMBL" id="KMY31314.1"/>
    </source>
</evidence>
<evidence type="ECO:0000256" key="3">
    <source>
        <dbReference type="ARBA" id="ARBA00022475"/>
    </source>
</evidence>
<keyword evidence="8 20" id="KW-0418">Kinase</keyword>
<dbReference type="PANTHER" id="PTHR34299:SF1">
    <property type="entry name" value="DIACYLGLYCEROL KINASE"/>
    <property type="match status" value="1"/>
</dbReference>
<feature type="binding site" evidence="18">
    <location>
        <position position="71"/>
    </location>
    <ligand>
        <name>a divalent metal cation</name>
        <dbReference type="ChEBI" id="CHEBI:60240"/>
    </ligand>
</feature>
<evidence type="ECO:0000256" key="9">
    <source>
        <dbReference type="ARBA" id="ARBA00022840"/>
    </source>
</evidence>
<feature type="binding site" evidence="17">
    <location>
        <begin position="89"/>
        <end position="90"/>
    </location>
    <ligand>
        <name>ATP</name>
        <dbReference type="ChEBI" id="CHEBI:30616"/>
    </ligand>
</feature>
<dbReference type="GO" id="GO:0008654">
    <property type="term" value="P:phospholipid biosynthetic process"/>
    <property type="evidence" value="ECO:0007669"/>
    <property type="project" value="UniProtKB-KW"/>
</dbReference>
<keyword evidence="11" id="KW-0443">Lipid metabolism</keyword>
<dbReference type="InterPro" id="IPR036945">
    <property type="entry name" value="DAGK_sf"/>
</dbReference>
<feature type="binding site" evidence="17">
    <location>
        <position position="71"/>
    </location>
    <ligand>
        <name>ATP</name>
        <dbReference type="ChEBI" id="CHEBI:30616"/>
    </ligand>
</feature>
<dbReference type="PROSITE" id="PS01069">
    <property type="entry name" value="DAGK_PROKAR"/>
    <property type="match status" value="1"/>
</dbReference>
<evidence type="ECO:0000256" key="19">
    <source>
        <dbReference type="SAM" id="Phobius"/>
    </source>
</evidence>
<evidence type="ECO:0000256" key="1">
    <source>
        <dbReference type="ARBA" id="ARBA00004651"/>
    </source>
</evidence>
<accession>A0A0K9F9M9</accession>
<feature type="binding site" evidence="16">
    <location>
        <position position="64"/>
    </location>
    <ligand>
        <name>substrate</name>
    </ligand>
</feature>
<dbReference type="GeneID" id="96597354"/>
<comment type="cofactor">
    <cofactor evidence="18">
        <name>Mg(2+)</name>
        <dbReference type="ChEBI" id="CHEBI:18420"/>
    </cofactor>
    <text evidence="18">Mn(2+), Zn(2+), Cd(2+) and Co(2+) support activity to lesser extents.</text>
</comment>
<dbReference type="PANTHER" id="PTHR34299">
    <property type="entry name" value="DIACYLGLYCEROL KINASE"/>
    <property type="match status" value="1"/>
</dbReference>
<dbReference type="AlphaFoldDB" id="A0A0K9F9M9"/>
<comment type="subcellular location">
    <subcellularLocation>
        <location evidence="1">Cell membrane</location>
        <topology evidence="1">Multi-pass membrane protein</topology>
    </subcellularLocation>
</comment>
<comment type="caution">
    <text evidence="20">The sequence shown here is derived from an EMBL/GenBank/DDBJ whole genome shotgun (WGS) entry which is preliminary data.</text>
</comment>
<evidence type="ECO:0000256" key="17">
    <source>
        <dbReference type="PIRSR" id="PIRSR600829-3"/>
    </source>
</evidence>
<dbReference type="InterPro" id="IPR000829">
    <property type="entry name" value="DAGK"/>
</dbReference>
<feature type="transmembrane region" description="Helical" evidence="19">
    <location>
        <begin position="12"/>
        <end position="42"/>
    </location>
</feature>
<feature type="active site" description="Proton acceptor" evidence="15">
    <location>
        <position position="64"/>
    </location>
</feature>
<evidence type="ECO:0000256" key="15">
    <source>
        <dbReference type="PIRSR" id="PIRSR600829-1"/>
    </source>
</evidence>
<keyword evidence="7 17" id="KW-0547">Nucleotide-binding</keyword>
<feature type="binding site" evidence="17">
    <location>
        <position position="12"/>
    </location>
    <ligand>
        <name>ATP</name>
        <dbReference type="ChEBI" id="CHEBI:30616"/>
    </ligand>
</feature>
<dbReference type="InterPro" id="IPR033717">
    <property type="entry name" value="UDPK"/>
</dbReference>
<keyword evidence="12 19" id="KW-0472">Membrane</keyword>
<dbReference type="PATRIC" id="fig|582475.4.peg.60"/>
<feature type="transmembrane region" description="Helical" evidence="19">
    <location>
        <begin position="91"/>
        <end position="112"/>
    </location>
</feature>
<keyword evidence="6 19" id="KW-0812">Transmembrane</keyword>
<evidence type="ECO:0000256" key="7">
    <source>
        <dbReference type="ARBA" id="ARBA00022741"/>
    </source>
</evidence>
<name>A0A0K9F9M9_9BACI</name>
<keyword evidence="13" id="KW-0594">Phospholipid biosynthesis</keyword>
<keyword evidence="14" id="KW-1208">Phospholipid metabolism</keyword>
<evidence type="ECO:0000256" key="10">
    <source>
        <dbReference type="ARBA" id="ARBA00022989"/>
    </source>
</evidence>
<evidence type="ECO:0000256" key="12">
    <source>
        <dbReference type="ARBA" id="ARBA00023136"/>
    </source>
</evidence>
<dbReference type="Pfam" id="PF01219">
    <property type="entry name" value="DAGK_prokar"/>
    <property type="match status" value="1"/>
</dbReference>
<keyword evidence="18" id="KW-0479">Metal-binding</keyword>
<keyword evidence="5" id="KW-0808">Transferase</keyword>
<protein>
    <submittedName>
        <fullName evidence="20">UDP kinase</fullName>
    </submittedName>
</protein>
<evidence type="ECO:0000256" key="13">
    <source>
        <dbReference type="ARBA" id="ARBA00023209"/>
    </source>
</evidence>
<feature type="binding site" evidence="18">
    <location>
        <position position="23"/>
    </location>
    <ligand>
        <name>a divalent metal cation</name>
        <dbReference type="ChEBI" id="CHEBI:60240"/>
    </ligand>
</feature>
<evidence type="ECO:0000256" key="8">
    <source>
        <dbReference type="ARBA" id="ARBA00022777"/>
    </source>
</evidence>
<dbReference type="GO" id="GO:0016301">
    <property type="term" value="F:kinase activity"/>
    <property type="evidence" value="ECO:0007669"/>
    <property type="project" value="UniProtKB-KW"/>
</dbReference>
<evidence type="ECO:0000256" key="5">
    <source>
        <dbReference type="ARBA" id="ARBA00022679"/>
    </source>
</evidence>